<dbReference type="EMBL" id="MNAD01001618">
    <property type="protein sequence ID" value="OJT03348.1"/>
    <property type="molecule type" value="Genomic_DNA"/>
</dbReference>
<accession>A0A1M2V6X3</accession>
<dbReference type="Proteomes" id="UP000184267">
    <property type="component" value="Unassembled WGS sequence"/>
</dbReference>
<dbReference type="Gene3D" id="3.10.490.10">
    <property type="entry name" value="Gamma-glutamyl cyclotransferase-like"/>
    <property type="match status" value="1"/>
</dbReference>
<evidence type="ECO:0000313" key="1">
    <source>
        <dbReference type="EMBL" id="OJT03348.1"/>
    </source>
</evidence>
<keyword evidence="2" id="KW-1185">Reference proteome</keyword>
<comment type="caution">
    <text evidence="1">The sequence shown here is derived from an EMBL/GenBank/DDBJ whole genome shotgun (WGS) entry which is preliminary data.</text>
</comment>
<protein>
    <submittedName>
        <fullName evidence="1">Uncharacterized protein</fullName>
    </submittedName>
</protein>
<sequence>MSATQGADYPAVIPYSKSRSLFLDSGRGELSPEERTVRGTFVQGLNDNDVALLDLFEGNVSAS</sequence>
<reference evidence="1 2" key="1">
    <citation type="submission" date="2016-10" db="EMBL/GenBank/DDBJ databases">
        <title>Genome sequence of the basidiomycete white-rot fungus Trametes pubescens.</title>
        <authorList>
            <person name="Makela M.R."/>
            <person name="Granchi Z."/>
            <person name="Peng M."/>
            <person name="De Vries R.P."/>
            <person name="Grigoriev I."/>
            <person name="Riley R."/>
            <person name="Hilden K."/>
        </authorList>
    </citation>
    <scope>NUCLEOTIDE SEQUENCE [LARGE SCALE GENOMIC DNA]</scope>
    <source>
        <strain evidence="1 2">FBCC735</strain>
    </source>
</reference>
<name>A0A1M2V6X3_TRAPU</name>
<proteinExistence type="predicted"/>
<dbReference type="OrthoDB" id="1044435at2759"/>
<dbReference type="AlphaFoldDB" id="A0A1M2V6X3"/>
<evidence type="ECO:0000313" key="2">
    <source>
        <dbReference type="Proteomes" id="UP000184267"/>
    </source>
</evidence>
<gene>
    <name evidence="1" type="ORF">TRAPUB_6017</name>
</gene>
<organism evidence="1 2">
    <name type="scientific">Trametes pubescens</name>
    <name type="common">White-rot fungus</name>
    <dbReference type="NCBI Taxonomy" id="154538"/>
    <lineage>
        <taxon>Eukaryota</taxon>
        <taxon>Fungi</taxon>
        <taxon>Dikarya</taxon>
        <taxon>Basidiomycota</taxon>
        <taxon>Agaricomycotina</taxon>
        <taxon>Agaricomycetes</taxon>
        <taxon>Polyporales</taxon>
        <taxon>Polyporaceae</taxon>
        <taxon>Trametes</taxon>
    </lineage>
</organism>